<organism evidence="3 4">
    <name type="scientific">Zasmidium cellare ATCC 36951</name>
    <dbReference type="NCBI Taxonomy" id="1080233"/>
    <lineage>
        <taxon>Eukaryota</taxon>
        <taxon>Fungi</taxon>
        <taxon>Dikarya</taxon>
        <taxon>Ascomycota</taxon>
        <taxon>Pezizomycotina</taxon>
        <taxon>Dothideomycetes</taxon>
        <taxon>Dothideomycetidae</taxon>
        <taxon>Mycosphaerellales</taxon>
        <taxon>Mycosphaerellaceae</taxon>
        <taxon>Zasmidium</taxon>
    </lineage>
</organism>
<dbReference type="PANTHER" id="PTHR43048">
    <property type="entry name" value="METHYLMALONYL-COA EPIMERASE"/>
    <property type="match status" value="1"/>
</dbReference>
<gene>
    <name evidence="3" type="ORF">M409DRAFT_66951</name>
</gene>
<dbReference type="PROSITE" id="PS51819">
    <property type="entry name" value="VOC"/>
    <property type="match status" value="1"/>
</dbReference>
<evidence type="ECO:0000256" key="1">
    <source>
        <dbReference type="ARBA" id="ARBA00022723"/>
    </source>
</evidence>
<protein>
    <recommendedName>
        <fullName evidence="2">VOC domain-containing protein</fullName>
    </recommendedName>
</protein>
<dbReference type="InterPro" id="IPR004360">
    <property type="entry name" value="Glyas_Fos-R_dOase_dom"/>
</dbReference>
<evidence type="ECO:0000259" key="2">
    <source>
        <dbReference type="PROSITE" id="PS51819"/>
    </source>
</evidence>
<reference evidence="3" key="1">
    <citation type="journal article" date="2020" name="Stud. Mycol.">
        <title>101 Dothideomycetes genomes: a test case for predicting lifestyles and emergence of pathogens.</title>
        <authorList>
            <person name="Haridas S."/>
            <person name="Albert R."/>
            <person name="Binder M."/>
            <person name="Bloem J."/>
            <person name="Labutti K."/>
            <person name="Salamov A."/>
            <person name="Andreopoulos B."/>
            <person name="Baker S."/>
            <person name="Barry K."/>
            <person name="Bills G."/>
            <person name="Bluhm B."/>
            <person name="Cannon C."/>
            <person name="Castanera R."/>
            <person name="Culley D."/>
            <person name="Daum C."/>
            <person name="Ezra D."/>
            <person name="Gonzalez J."/>
            <person name="Henrissat B."/>
            <person name="Kuo A."/>
            <person name="Liang C."/>
            <person name="Lipzen A."/>
            <person name="Lutzoni F."/>
            <person name="Magnuson J."/>
            <person name="Mondo S."/>
            <person name="Nolan M."/>
            <person name="Ohm R."/>
            <person name="Pangilinan J."/>
            <person name="Park H.-J."/>
            <person name="Ramirez L."/>
            <person name="Alfaro M."/>
            <person name="Sun H."/>
            <person name="Tritt A."/>
            <person name="Yoshinaga Y."/>
            <person name="Zwiers L.-H."/>
            <person name="Turgeon B."/>
            <person name="Goodwin S."/>
            <person name="Spatafora J."/>
            <person name="Crous P."/>
            <person name="Grigoriev I."/>
        </authorList>
    </citation>
    <scope>NUCLEOTIDE SEQUENCE</scope>
    <source>
        <strain evidence="3">ATCC 36951</strain>
    </source>
</reference>
<dbReference type="PANTHER" id="PTHR43048:SF3">
    <property type="entry name" value="METHYLMALONYL-COA EPIMERASE, MITOCHONDRIAL"/>
    <property type="match status" value="1"/>
</dbReference>
<dbReference type="InterPro" id="IPR037523">
    <property type="entry name" value="VOC_core"/>
</dbReference>
<feature type="domain" description="VOC" evidence="2">
    <location>
        <begin position="183"/>
        <end position="312"/>
    </location>
</feature>
<keyword evidence="1" id="KW-0479">Metal-binding</keyword>
<evidence type="ECO:0000313" key="3">
    <source>
        <dbReference type="EMBL" id="KAF2166066.1"/>
    </source>
</evidence>
<dbReference type="OrthoDB" id="3360610at2759"/>
<dbReference type="InterPro" id="IPR051785">
    <property type="entry name" value="MMCE/EMCE_epimerase"/>
</dbReference>
<dbReference type="AlphaFoldDB" id="A0A6A6CKX0"/>
<keyword evidence="4" id="KW-1185">Reference proteome</keyword>
<accession>A0A6A6CKX0</accession>
<dbReference type="EMBL" id="ML993598">
    <property type="protein sequence ID" value="KAF2166066.1"/>
    <property type="molecule type" value="Genomic_DNA"/>
</dbReference>
<dbReference type="Proteomes" id="UP000799537">
    <property type="component" value="Unassembled WGS sequence"/>
</dbReference>
<dbReference type="GO" id="GO:0046872">
    <property type="term" value="F:metal ion binding"/>
    <property type="evidence" value="ECO:0007669"/>
    <property type="project" value="UniProtKB-KW"/>
</dbReference>
<dbReference type="GeneID" id="54570453"/>
<dbReference type="GO" id="GO:0046491">
    <property type="term" value="P:L-methylmalonyl-CoA metabolic process"/>
    <property type="evidence" value="ECO:0007669"/>
    <property type="project" value="TreeGrafter"/>
</dbReference>
<dbReference type="GO" id="GO:0005739">
    <property type="term" value="C:mitochondrion"/>
    <property type="evidence" value="ECO:0007669"/>
    <property type="project" value="TreeGrafter"/>
</dbReference>
<dbReference type="Pfam" id="PF00903">
    <property type="entry name" value="Glyoxalase"/>
    <property type="match status" value="1"/>
</dbReference>
<evidence type="ECO:0000313" key="4">
    <source>
        <dbReference type="Proteomes" id="UP000799537"/>
    </source>
</evidence>
<dbReference type="SUPFAM" id="SSF54593">
    <property type="entry name" value="Glyoxalase/Bleomycin resistance protein/Dihydroxybiphenyl dioxygenase"/>
    <property type="match status" value="1"/>
</dbReference>
<dbReference type="GO" id="GO:0004493">
    <property type="term" value="F:methylmalonyl-CoA epimerase activity"/>
    <property type="evidence" value="ECO:0007669"/>
    <property type="project" value="TreeGrafter"/>
</dbReference>
<dbReference type="InterPro" id="IPR029068">
    <property type="entry name" value="Glyas_Bleomycin-R_OHBP_Dase"/>
</dbReference>
<proteinExistence type="predicted"/>
<name>A0A6A6CKX0_ZASCE</name>
<dbReference type="RefSeq" id="XP_033666955.1">
    <property type="nucleotide sequence ID" value="XM_033817181.1"/>
</dbReference>
<sequence length="351" mass="39524">MTSLPPTRVNPKIENNPSKIQLLRLSHTHFQHPDLALFSRFAADFGFTEVARNADSTKIYYSGYGIDPFVYIASQSPDGKARFLGPGFVAASKADFEKACKLEGAEVKDLSDAPGGGEMVTIARPNGTFFSVLYGQEERHVDVSTAEVPTATTVDMSSYNYPFHKPRKARFQRLKEGPALIHKLGHFGYISTTFDADYAFYTSTFNFAPSDIAHVPEKDDVDMLVFMHLDLGRRYSDHHCMFLGRAPEGSERGFLHHSSYEVNDYDEQMMGHRYLESKGWESIWGVGRHILGSQVFDYWQDPSGFKIEHYADGDVVNEEHVVTREPAGPVHVWGPDLPKTFFMEKTLVGYG</sequence>
<dbReference type="Gene3D" id="3.10.180.10">
    <property type="entry name" value="2,3-Dihydroxybiphenyl 1,2-Dioxygenase, domain 1"/>
    <property type="match status" value="2"/>
</dbReference>